<proteinExistence type="predicted"/>
<sequence>MKRRISLVMATAAVALGVGSAVAPAADASPLEPHPAFSLGSVSFCINIPVGPVHISIC</sequence>
<name>A0A3G8JQV5_9ACTN</name>
<protein>
    <submittedName>
        <fullName evidence="2">Uncharacterized protein</fullName>
    </submittedName>
</protein>
<dbReference type="EMBL" id="CP033972">
    <property type="protein sequence ID" value="AZG47524.1"/>
    <property type="molecule type" value="Genomic_DNA"/>
</dbReference>
<dbReference type="Proteomes" id="UP000271469">
    <property type="component" value="Chromosome"/>
</dbReference>
<dbReference type="RefSeq" id="WP_164473823.1">
    <property type="nucleotide sequence ID" value="NZ_CP033972.1"/>
</dbReference>
<evidence type="ECO:0000256" key="1">
    <source>
        <dbReference type="SAM" id="SignalP"/>
    </source>
</evidence>
<dbReference type="AlphaFoldDB" id="A0A3G8JQV5"/>
<feature type="chain" id="PRO_5017968625" evidence="1">
    <location>
        <begin position="26"/>
        <end position="58"/>
    </location>
</feature>
<keyword evidence="1" id="KW-0732">Signal</keyword>
<dbReference type="KEGG" id="gom:D7316_04135"/>
<gene>
    <name evidence="2" type="ORF">D7316_04135</name>
</gene>
<accession>A0A3G8JQV5</accession>
<organism evidence="2 3">
    <name type="scientific">Gordonia insulae</name>
    <dbReference type="NCBI Taxonomy" id="2420509"/>
    <lineage>
        <taxon>Bacteria</taxon>
        <taxon>Bacillati</taxon>
        <taxon>Actinomycetota</taxon>
        <taxon>Actinomycetes</taxon>
        <taxon>Mycobacteriales</taxon>
        <taxon>Gordoniaceae</taxon>
        <taxon>Gordonia</taxon>
    </lineage>
</organism>
<reference evidence="2 3" key="1">
    <citation type="submission" date="2018-11" db="EMBL/GenBank/DDBJ databases">
        <title>Gordonia insulae sp. nov., isolated from an island soil.</title>
        <authorList>
            <person name="Kim Y.S."/>
            <person name="Kim S.B."/>
        </authorList>
    </citation>
    <scope>NUCLEOTIDE SEQUENCE [LARGE SCALE GENOMIC DNA]</scope>
    <source>
        <strain evidence="2 3">MMS17-SY073</strain>
    </source>
</reference>
<evidence type="ECO:0000313" key="2">
    <source>
        <dbReference type="EMBL" id="AZG47524.1"/>
    </source>
</evidence>
<evidence type="ECO:0000313" key="3">
    <source>
        <dbReference type="Proteomes" id="UP000271469"/>
    </source>
</evidence>
<feature type="signal peptide" evidence="1">
    <location>
        <begin position="1"/>
        <end position="25"/>
    </location>
</feature>
<keyword evidence="3" id="KW-1185">Reference proteome</keyword>